<evidence type="ECO:0000259" key="3">
    <source>
        <dbReference type="Pfam" id="PF05193"/>
    </source>
</evidence>
<sequence length="489" mass="50847">MNRPTGILLLAVFTSLCSVAAAEPPATFPSTPPAPGPAPVLTLPTPTAQTLPNGLRVISVRRDGLPLVTAQLVIRSGDEMDPPPLAGLAELTARALTKGAAGLTAPQIADAAEALGGSLEASAGWDESDVGITVTTPRLPQALALLAKVVRQPEFSTRELKRAQAQAIDDVHLSLSRPATLAARVAARGIFGTGAYGHPRGGTPASIERIARADVQQWHERLYRPDNAILILAGDVTPAQALQLAQASFGDWVRPSSPLPAKPPGSGDRALAPVVLINQHGAGQAGVVAAHAVPPRSDAHYFAGLVADAVLGGSYSARLNEEIRIKRGLSYGAFSNLQPLGDAGLWLASAQTRNPAVPQVIDLMLAQFRQLGDEAVPPAELAARKATLIGSYGRSLETTAGLAEQVAALAIYDVPLDELGRYAEQVNAVTPRQLRKYAHKHLDADAGTVVVVGDASQFAAAVRKAHPKAVLLDAASLDLERADLGTAAH</sequence>
<dbReference type="PANTHER" id="PTHR11851">
    <property type="entry name" value="METALLOPROTEASE"/>
    <property type="match status" value="1"/>
</dbReference>
<name>A0ABN0UDS7_9GAMM</name>
<evidence type="ECO:0008006" key="6">
    <source>
        <dbReference type="Google" id="ProtNLM"/>
    </source>
</evidence>
<dbReference type="InterPro" id="IPR011249">
    <property type="entry name" value="Metalloenz_LuxS/M16"/>
</dbReference>
<evidence type="ECO:0000313" key="4">
    <source>
        <dbReference type="EMBL" id="GAA0247195.1"/>
    </source>
</evidence>
<dbReference type="Pfam" id="PF00675">
    <property type="entry name" value="Peptidase_M16"/>
    <property type="match status" value="1"/>
</dbReference>
<dbReference type="Proteomes" id="UP001500657">
    <property type="component" value="Unassembled WGS sequence"/>
</dbReference>
<dbReference type="SUPFAM" id="SSF63411">
    <property type="entry name" value="LuxS/MPP-like metallohydrolase"/>
    <property type="match status" value="2"/>
</dbReference>
<feature type="domain" description="Peptidase M16 C-terminal" evidence="3">
    <location>
        <begin position="210"/>
        <end position="388"/>
    </location>
</feature>
<proteinExistence type="predicted"/>
<dbReference type="RefSeq" id="WP_343881010.1">
    <property type="nucleotide sequence ID" value="NZ_BAAAFO010000002.1"/>
</dbReference>
<protein>
    <recommendedName>
        <fullName evidence="6">Peptidase M16</fullName>
    </recommendedName>
</protein>
<dbReference type="InterPro" id="IPR050361">
    <property type="entry name" value="MPP/UQCRC_Complex"/>
</dbReference>
<feature type="chain" id="PRO_5046765455" description="Peptidase M16" evidence="1">
    <location>
        <begin position="21"/>
        <end position="489"/>
    </location>
</feature>
<dbReference type="PANTHER" id="PTHR11851:SF224">
    <property type="entry name" value="PROCESSING PROTEASE"/>
    <property type="match status" value="1"/>
</dbReference>
<dbReference type="Gene3D" id="3.30.830.10">
    <property type="entry name" value="Metalloenzyme, LuxS/M16 peptidase-like"/>
    <property type="match status" value="2"/>
</dbReference>
<dbReference type="Pfam" id="PF05193">
    <property type="entry name" value="Peptidase_M16_C"/>
    <property type="match status" value="1"/>
</dbReference>
<dbReference type="EMBL" id="BAAAFO010000002">
    <property type="protein sequence ID" value="GAA0247195.1"/>
    <property type="molecule type" value="Genomic_DNA"/>
</dbReference>
<feature type="domain" description="Peptidase M16 N-terminal" evidence="2">
    <location>
        <begin position="57"/>
        <end position="169"/>
    </location>
</feature>
<reference evidence="4 5" key="1">
    <citation type="journal article" date="2019" name="Int. J. Syst. Evol. Microbiol.">
        <title>The Global Catalogue of Microorganisms (GCM) 10K type strain sequencing project: providing services to taxonomists for standard genome sequencing and annotation.</title>
        <authorList>
            <consortium name="The Broad Institute Genomics Platform"/>
            <consortium name="The Broad Institute Genome Sequencing Center for Infectious Disease"/>
            <person name="Wu L."/>
            <person name="Ma J."/>
        </authorList>
    </citation>
    <scope>NUCLEOTIDE SEQUENCE [LARGE SCALE GENOMIC DNA]</scope>
    <source>
        <strain evidence="4 5">JCM 16242</strain>
    </source>
</reference>
<dbReference type="InterPro" id="IPR007863">
    <property type="entry name" value="Peptidase_M16_C"/>
</dbReference>
<keyword evidence="1" id="KW-0732">Signal</keyword>
<keyword evidence="5" id="KW-1185">Reference proteome</keyword>
<evidence type="ECO:0000256" key="1">
    <source>
        <dbReference type="SAM" id="SignalP"/>
    </source>
</evidence>
<comment type="caution">
    <text evidence="4">The sequence shown here is derived from an EMBL/GenBank/DDBJ whole genome shotgun (WGS) entry which is preliminary data.</text>
</comment>
<feature type="signal peptide" evidence="1">
    <location>
        <begin position="1"/>
        <end position="20"/>
    </location>
</feature>
<accession>A0ABN0UDS7</accession>
<dbReference type="InterPro" id="IPR011765">
    <property type="entry name" value="Pept_M16_N"/>
</dbReference>
<organism evidence="4 5">
    <name type="scientific">Rhodanobacter caeni</name>
    <dbReference type="NCBI Taxonomy" id="657654"/>
    <lineage>
        <taxon>Bacteria</taxon>
        <taxon>Pseudomonadati</taxon>
        <taxon>Pseudomonadota</taxon>
        <taxon>Gammaproteobacteria</taxon>
        <taxon>Lysobacterales</taxon>
        <taxon>Rhodanobacteraceae</taxon>
        <taxon>Rhodanobacter</taxon>
    </lineage>
</organism>
<gene>
    <name evidence="4" type="ORF">GCM10009126_10920</name>
</gene>
<evidence type="ECO:0000313" key="5">
    <source>
        <dbReference type="Proteomes" id="UP001500657"/>
    </source>
</evidence>
<evidence type="ECO:0000259" key="2">
    <source>
        <dbReference type="Pfam" id="PF00675"/>
    </source>
</evidence>